<gene>
    <name evidence="2" type="ORF">H0921_06650</name>
</gene>
<organism evidence="2 3">
    <name type="scientific">Thermogemmata fonticola</name>
    <dbReference type="NCBI Taxonomy" id="2755323"/>
    <lineage>
        <taxon>Bacteria</taxon>
        <taxon>Pseudomonadati</taxon>
        <taxon>Planctomycetota</taxon>
        <taxon>Planctomycetia</taxon>
        <taxon>Gemmatales</taxon>
        <taxon>Gemmataceae</taxon>
        <taxon>Thermogemmata</taxon>
    </lineage>
</organism>
<dbReference type="PANTHER" id="PTHR33546:SF1">
    <property type="entry name" value="LARGE, MULTIFUNCTIONAL SECRETED PROTEIN"/>
    <property type="match status" value="1"/>
</dbReference>
<dbReference type="GO" id="GO:0016787">
    <property type="term" value="F:hydrolase activity"/>
    <property type="evidence" value="ECO:0007669"/>
    <property type="project" value="InterPro"/>
</dbReference>
<proteinExistence type="predicted"/>
<protein>
    <submittedName>
        <fullName evidence="2">DUF1080 domain-containing protein</fullName>
    </submittedName>
</protein>
<dbReference type="EMBL" id="JACEFB010000003">
    <property type="protein sequence ID" value="MBA2225842.1"/>
    <property type="molecule type" value="Genomic_DNA"/>
</dbReference>
<reference evidence="2 3" key="1">
    <citation type="submission" date="2020-07" db="EMBL/GenBank/DDBJ databases">
        <title>Thermogemmata thermophila gen. nov., sp. nov., a novel moderate thermophilic planctomycete from a Kamchatka hot spring.</title>
        <authorList>
            <person name="Elcheninov A.G."/>
            <person name="Podosokorskaya O.A."/>
            <person name="Kovaleva O.L."/>
            <person name="Novikov A."/>
            <person name="Bonch-Osmolovskaya E.A."/>
            <person name="Toshchakov S.V."/>
            <person name="Kublanov I.V."/>
        </authorList>
    </citation>
    <scope>NUCLEOTIDE SEQUENCE [LARGE SCALE GENOMIC DNA]</scope>
    <source>
        <strain evidence="2 3">2918</strain>
    </source>
</reference>
<keyword evidence="3" id="KW-1185">Reference proteome</keyword>
<comment type="caution">
    <text evidence="2">The sequence shown here is derived from an EMBL/GenBank/DDBJ whole genome shotgun (WGS) entry which is preliminary data.</text>
</comment>
<dbReference type="PANTHER" id="PTHR33546">
    <property type="entry name" value="LARGE, MULTIFUNCTIONAL SECRETED PROTEIN-RELATED"/>
    <property type="match status" value="1"/>
</dbReference>
<dbReference type="Proteomes" id="UP000542342">
    <property type="component" value="Unassembled WGS sequence"/>
</dbReference>
<name>A0A7V8VD48_9BACT</name>
<evidence type="ECO:0000313" key="3">
    <source>
        <dbReference type="Proteomes" id="UP000542342"/>
    </source>
</evidence>
<evidence type="ECO:0000259" key="1">
    <source>
        <dbReference type="Pfam" id="PF06439"/>
    </source>
</evidence>
<feature type="domain" description="3-keto-alpha-glucoside-1,2-lyase/3-keto-2-hydroxy-glucal hydratase" evidence="1">
    <location>
        <begin position="56"/>
        <end position="242"/>
    </location>
</feature>
<dbReference type="Gene3D" id="2.60.120.560">
    <property type="entry name" value="Exo-inulinase, domain 1"/>
    <property type="match status" value="1"/>
</dbReference>
<sequence length="264" mass="29747">MRRCVILVSPVLLGIAMLTAAATYALQVREYKSGIIWPEPPVVTPGPTNADPPSDAIVLFNGKDLSQWIGGEDWEIRDGYAIARKRGITTKQAFGDIQLHVEFATPEKIEGRGQGRGNSGIYLMQRYEVQILDSYNNPTYFDGQCAAIYKQQPPMVNACRKPGEWQTYDIIFTAPRFADDGKVLRPAYVTVIHNGICVHNHFELLGGTFYDRPPQYSKHPEKQPIHIQYHGNPVKFRNIWVRELKPIVGKKPEKSSDPSTPGRK</sequence>
<dbReference type="InterPro" id="IPR010496">
    <property type="entry name" value="AL/BT2_dom"/>
</dbReference>
<dbReference type="RefSeq" id="WP_194537277.1">
    <property type="nucleotide sequence ID" value="NZ_JACEFB010000003.1"/>
</dbReference>
<evidence type="ECO:0000313" key="2">
    <source>
        <dbReference type="EMBL" id="MBA2225842.1"/>
    </source>
</evidence>
<dbReference type="AlphaFoldDB" id="A0A7V8VD48"/>
<dbReference type="Pfam" id="PF06439">
    <property type="entry name" value="3keto-disac_hyd"/>
    <property type="match status" value="1"/>
</dbReference>
<accession>A0A7V8VD48</accession>